<protein>
    <submittedName>
        <fullName evidence="1">Uncharacterized protein</fullName>
    </submittedName>
</protein>
<comment type="caution">
    <text evidence="1">The sequence shown here is derived from an EMBL/GenBank/DDBJ whole genome shotgun (WGS) entry which is preliminary data.</text>
</comment>
<accession>A0ACC2TNQ7</accession>
<dbReference type="Proteomes" id="UP001165960">
    <property type="component" value="Unassembled WGS sequence"/>
</dbReference>
<name>A0ACC2TNQ7_9FUNG</name>
<reference evidence="1" key="1">
    <citation type="submission" date="2022-04" db="EMBL/GenBank/DDBJ databases">
        <title>Genome of the entomopathogenic fungus Entomophthora muscae.</title>
        <authorList>
            <person name="Elya C."/>
            <person name="Lovett B.R."/>
            <person name="Lee E."/>
            <person name="Macias A.M."/>
            <person name="Hajek A.E."/>
            <person name="De Bivort B.L."/>
            <person name="Kasson M.T."/>
            <person name="De Fine Licht H.H."/>
            <person name="Stajich J.E."/>
        </authorList>
    </citation>
    <scope>NUCLEOTIDE SEQUENCE</scope>
    <source>
        <strain evidence="1">Berkeley</strain>
    </source>
</reference>
<sequence>MWRAGYISSILYIGSQIGSSLALFPDQAGVNDWHLRFVGTPQQTIIYQVSSGEGDAPVDPLDKILPIVRTEKNYIAALKPTDGSIAWRRSPNSNETTLDMDTDQHVLWAISKLRSHHYIRLYHPIKGHLLWEFRLGIPKMIPSMQACPRSHNPFDNGRSGISLAWIYGENKGLDYISTRKLVTLSNGRLVVKYKVGVSKPVWLWEPSESSVMLSKVFTTNKGIYVAGVESKSMKVVTYLLNATDGKELERVVFDSFPSNPSSQFHVSLLNSVYTVFWGETSCGDSYAKLEYISAVSFRGASLKEAVHSQVKAEELYTERIEFIGGDSENTFHIQGISNSTVTHCSSFSFDGDILSLVSSTTVGDGVLGAFPKGSELYFVSPRAADKAKDHTLLGVTSQKHGLQETKLTLNQMQFGQVSSVSVAPLGSNMVVMMVTTEDLSMHMFSGGLNELQHVWTREESLAYADKYAILELPDSHLWTQADEPILDGLASQYFHRVCSNWATVSSFFTSSRLLSQRASDGIRVRDKLGFRKLLVFSTPGGKLMALDSLEKGAVAWSRFIGLPIVKLVLLRSALVKLPPVLGVVTHQEPHISFEGETRLMRIDGFTGLDFVSPHLPSEEVISGSRPEIMLLPLVDPSEATQVLAFIRGGTVKMLPSFTNAFSEMERLPQKVFGFSSNSSSIGGFHLIAQENSAIVQPTWQLGIPANQILAVIATTPRRSASRGRVLKDRRVLYKYLNPHLILVASYNQGLVVNLIDGISGSILHETVHPNALGDHFQAVVTENTVVYHFWDSSDSKSYVTVVLELFESQFPNVRAEASKDYPSFVRPLPYVSSRAFVSEGMASAVGVTVTRQGIANREFLFAITPGNHIVAIPSRILDAMRPYPNTPRLNSIESVLDYTPAIQLDPKAVLTYGQDVAGISNIVSSPTVYESTAVIFGFGLDVFWTSYAPSQQFDVLSPDFSKVALLSTVFVLVIGIFIAGPMLQEKKVQEQWL</sequence>
<evidence type="ECO:0000313" key="1">
    <source>
        <dbReference type="EMBL" id="KAJ9076313.1"/>
    </source>
</evidence>
<evidence type="ECO:0000313" key="2">
    <source>
        <dbReference type="Proteomes" id="UP001165960"/>
    </source>
</evidence>
<gene>
    <name evidence="1" type="ORF">DSO57_1027467</name>
</gene>
<proteinExistence type="predicted"/>
<organism evidence="1 2">
    <name type="scientific">Entomophthora muscae</name>
    <dbReference type="NCBI Taxonomy" id="34485"/>
    <lineage>
        <taxon>Eukaryota</taxon>
        <taxon>Fungi</taxon>
        <taxon>Fungi incertae sedis</taxon>
        <taxon>Zoopagomycota</taxon>
        <taxon>Entomophthoromycotina</taxon>
        <taxon>Entomophthoromycetes</taxon>
        <taxon>Entomophthorales</taxon>
        <taxon>Entomophthoraceae</taxon>
        <taxon>Entomophthora</taxon>
    </lineage>
</organism>
<dbReference type="EMBL" id="QTSX02002297">
    <property type="protein sequence ID" value="KAJ9076313.1"/>
    <property type="molecule type" value="Genomic_DNA"/>
</dbReference>
<keyword evidence="2" id="KW-1185">Reference proteome</keyword>